<comment type="caution">
    <text evidence="1">The sequence shown here is derived from an EMBL/GenBank/DDBJ whole genome shotgun (WGS) entry which is preliminary data.</text>
</comment>
<dbReference type="AlphaFoldDB" id="A0A9K3DCV9"/>
<accession>A0A9K3DCV9</accession>
<proteinExistence type="predicted"/>
<organism evidence="1 2">
    <name type="scientific">Kipferlia bialata</name>
    <dbReference type="NCBI Taxonomy" id="797122"/>
    <lineage>
        <taxon>Eukaryota</taxon>
        <taxon>Metamonada</taxon>
        <taxon>Carpediemonas-like organisms</taxon>
        <taxon>Kipferlia</taxon>
    </lineage>
</organism>
<name>A0A9K3DCV9_9EUKA</name>
<keyword evidence="2" id="KW-1185">Reference proteome</keyword>
<feature type="non-terminal residue" evidence="1">
    <location>
        <position position="1"/>
    </location>
</feature>
<protein>
    <submittedName>
        <fullName evidence="1">Uncharacterized protein</fullName>
    </submittedName>
</protein>
<evidence type="ECO:0000313" key="1">
    <source>
        <dbReference type="EMBL" id="GIQ92690.1"/>
    </source>
</evidence>
<gene>
    <name evidence="1" type="ORF">KIPB_016603</name>
</gene>
<sequence>MVVTNGTRLTEEYLDSFEGCLDWVGLSIESGRETVNAELG</sequence>
<dbReference type="EMBL" id="BDIP01010278">
    <property type="protein sequence ID" value="GIQ92690.1"/>
    <property type="molecule type" value="Genomic_DNA"/>
</dbReference>
<evidence type="ECO:0000313" key="2">
    <source>
        <dbReference type="Proteomes" id="UP000265618"/>
    </source>
</evidence>
<dbReference type="OrthoDB" id="2801544at2759"/>
<dbReference type="Proteomes" id="UP000265618">
    <property type="component" value="Unassembled WGS sequence"/>
</dbReference>
<reference evidence="1 2" key="1">
    <citation type="journal article" date="2018" name="PLoS ONE">
        <title>The draft genome of Kipferlia bialata reveals reductive genome evolution in fornicate parasites.</title>
        <authorList>
            <person name="Tanifuji G."/>
            <person name="Takabayashi S."/>
            <person name="Kume K."/>
            <person name="Takagi M."/>
            <person name="Nakayama T."/>
            <person name="Kamikawa R."/>
            <person name="Inagaki Y."/>
            <person name="Hashimoto T."/>
        </authorList>
    </citation>
    <scope>NUCLEOTIDE SEQUENCE [LARGE SCALE GENOMIC DNA]</scope>
    <source>
        <strain evidence="1">NY0173</strain>
    </source>
</reference>